<evidence type="ECO:0000313" key="1">
    <source>
        <dbReference type="EMBL" id="BBN70317.1"/>
    </source>
</evidence>
<gene>
    <name evidence="1" type="ORF">Prudu_1457S001100</name>
</gene>
<name>A0A5H2XR11_PRUDU</name>
<dbReference type="EMBL" id="AP021794">
    <property type="protein sequence ID" value="BBN70317.1"/>
    <property type="molecule type" value="Genomic_DNA"/>
</dbReference>
<sequence>MKEKPSYTLFNILPYPYQISKLISISMALHGFIGTQIDSSHLLISSTKSSRAKPTSSQMFLLAISKAFRDEVGTFKEKVEYDDENKAATLLDWTEKCSSITRALRASVSSLKRLCGLSHT</sequence>
<proteinExistence type="predicted"/>
<accession>A0A5H2XR11</accession>
<organism evidence="1">
    <name type="scientific">Prunus dulcis</name>
    <name type="common">Almond</name>
    <name type="synonym">Amygdalus dulcis</name>
    <dbReference type="NCBI Taxonomy" id="3755"/>
    <lineage>
        <taxon>Eukaryota</taxon>
        <taxon>Viridiplantae</taxon>
        <taxon>Streptophyta</taxon>
        <taxon>Embryophyta</taxon>
        <taxon>Tracheophyta</taxon>
        <taxon>Spermatophyta</taxon>
        <taxon>Magnoliopsida</taxon>
        <taxon>eudicotyledons</taxon>
        <taxon>Gunneridae</taxon>
        <taxon>Pentapetalae</taxon>
        <taxon>rosids</taxon>
        <taxon>fabids</taxon>
        <taxon>Rosales</taxon>
        <taxon>Rosaceae</taxon>
        <taxon>Amygdaloideae</taxon>
        <taxon>Amygdaleae</taxon>
        <taxon>Prunus</taxon>
    </lineage>
</organism>
<reference evidence="1" key="1">
    <citation type="journal article" date="2019" name="Science">
        <title>Mutation of a bHLH transcription factor allowed almond domestication.</title>
        <authorList>
            <person name="Sanchez-Perez R."/>
            <person name="Pavan S."/>
            <person name="Mazzeo R."/>
            <person name="Moldovan C."/>
            <person name="Aiese Cigliano R."/>
            <person name="Del Cueto J."/>
            <person name="Ricciardi F."/>
            <person name="Lotti C."/>
            <person name="Ricciardi L."/>
            <person name="Dicenta F."/>
            <person name="Lopez-Marques R.L."/>
            <person name="Lindberg Moller B."/>
        </authorList>
    </citation>
    <scope>NUCLEOTIDE SEQUENCE</scope>
</reference>
<protein>
    <submittedName>
        <fullName evidence="1">Uncharacterized protein</fullName>
    </submittedName>
</protein>
<dbReference type="AlphaFoldDB" id="A0A5H2XR11"/>